<sequence length="707" mass="77932">MTGQENEVKDELVELSGNIFLVLTMRFYKSFFTLAVVLAVSLQAQAQHAVWANKVVEVSSQKAEGKEAFSPDKVLGEPNAKPLGQVSNDAWIPKKEGKEEFVEVRFSKSLIARQVTVVENFNPGSVTKIELIDTRGGKHQVYENKNPGPIPELFRSLQVTFEPGTYRTIGVRVTMNTLKVNGVNQIDAIGIADVAATMVKEEFKSAAADENGVSADSSMVNLGPTVNSKYVDTHPVISPDGKTLFFARQESPQNVGGKDDVQDVWYSNLRDAAMKSWNPAKNIGGPINTPGPNGLASVSSDGNAVVLINVYNPDGSLDPKGLSMARRTPTGWTKPTKIEVEDFYNDDPENVDFYLATSGKELLMAVQRKDGQGQQDLYVSLLKSDGKTWGKPRNLGTSVNTKKAEFAPFLAADGKTLYFASEGHGGYGQSDIFYSKRLDDTWTSWTKPRNLGSNINSSDFDAYYTVSAAGEDAYLVSSRNGTEGSRDIFRIGLTPQFKPEVVTLVRGRVLDASTKKPVAAKIRYENLLTGEELGVAETSPVDGSYTIVLPSGAHYGYRAEAADYISESDNIDVTDRQKYTELTQDLYLIPFTVGQTIKLTNIFFAQSKFFLRENSYPELQRLIGIMKEYPNMEIKLEGHTDNQGDPALNVKLSLDRVNEVKKYLVARGISATRITTEGFGGSKPVGSNDQEETRRLNRRVEFRITKK</sequence>
<gene>
    <name evidence="1" type="ORF">GCM10011375_09270</name>
</gene>
<proteinExistence type="predicted"/>
<dbReference type="Proteomes" id="UP000605392">
    <property type="component" value="Unassembled WGS sequence"/>
</dbReference>
<accession>A0ACB5PNF4</accession>
<evidence type="ECO:0000313" key="2">
    <source>
        <dbReference type="Proteomes" id="UP000605392"/>
    </source>
</evidence>
<evidence type="ECO:0000313" key="1">
    <source>
        <dbReference type="EMBL" id="GGF56265.1"/>
    </source>
</evidence>
<reference evidence="1 2" key="1">
    <citation type="journal article" date="2019" name="Int. J. Syst. Evol. Microbiol.">
        <title>The Global Catalogue of Microorganisms (GCM) 10K type strain sequencing project: providing services to taxonomists for standard genome sequencing and annotation.</title>
        <authorList>
            <consortium name="The Broad Institute Genomics Platform"/>
            <consortium name="The Broad Institute Genome Sequencing Center for Infectious Disease"/>
            <person name="Wu L."/>
            <person name="Ma J."/>
        </authorList>
    </citation>
    <scope>NUCLEOTIDE SEQUENCE [LARGE SCALE GENOMIC DNA]</scope>
    <source>
        <strain evidence="1 2">CGMCC 1.12720</strain>
    </source>
</reference>
<dbReference type="EMBL" id="BMFN01000001">
    <property type="protein sequence ID" value="GGF56265.1"/>
    <property type="molecule type" value="Genomic_DNA"/>
</dbReference>
<keyword evidence="2" id="KW-1185">Reference proteome</keyword>
<comment type="caution">
    <text evidence="1">The sequence shown here is derived from an EMBL/GenBank/DDBJ whole genome shotgun (WGS) entry which is preliminary data.</text>
</comment>
<name>A0ACB5PNF4_9BACT</name>
<organism evidence="1 2">
    <name type="scientific">Hymenobacter qilianensis</name>
    <dbReference type="NCBI Taxonomy" id="1385715"/>
    <lineage>
        <taxon>Bacteria</taxon>
        <taxon>Pseudomonadati</taxon>
        <taxon>Bacteroidota</taxon>
        <taxon>Cytophagia</taxon>
        <taxon>Cytophagales</taxon>
        <taxon>Hymenobacteraceae</taxon>
        <taxon>Hymenobacter</taxon>
    </lineage>
</organism>
<protein>
    <submittedName>
        <fullName evidence="1">Uncharacterized protein</fullName>
    </submittedName>
</protein>